<dbReference type="RefSeq" id="WP_131477855.1">
    <property type="nucleotide sequence ID" value="NZ_SJDL01000001.1"/>
</dbReference>
<feature type="region of interest" description="Disordered" evidence="1">
    <location>
        <begin position="32"/>
        <end position="74"/>
    </location>
</feature>
<sequence length="293" mass="32575">MQEKSQKADYVDPTAALSSYLDELLFVATSAATETETETSTEVKAEAPAKPVDAAPAVDVAEQERVKQAEREARRARVRAQAQRVKARRAEAEKRRQAEALRQAEAKSVATETTPVAPEVETAADRHAQPNAQPAPQGRPAWADQAFECLIFRVAGLQLAVPLVLLGAIHRMDTDLHSIPGRPRWFMGMMPSGEHNLRVVDTAEWVMSGRVPEGAREGYQFVIRLDDSEWGLACDEVAQSFTLRPDDVRWRSERSRRPWLAGTVVDHMCALLDVGAMTQLLSRAEREQKLDLN</sequence>
<feature type="domain" description="CheW-like" evidence="2">
    <location>
        <begin position="146"/>
        <end position="283"/>
    </location>
</feature>
<dbReference type="Proteomes" id="UP000313645">
    <property type="component" value="Unassembled WGS sequence"/>
</dbReference>
<dbReference type="InterPro" id="IPR036061">
    <property type="entry name" value="CheW-like_dom_sf"/>
</dbReference>
<dbReference type="Pfam" id="PF01584">
    <property type="entry name" value="CheW"/>
    <property type="match status" value="1"/>
</dbReference>
<feature type="compositionally biased region" description="Basic and acidic residues" evidence="1">
    <location>
        <begin position="62"/>
        <end position="74"/>
    </location>
</feature>
<dbReference type="PIRSF" id="PIRSF020479">
    <property type="entry name" value="UCP020479_CheW"/>
    <property type="match status" value="1"/>
</dbReference>
<dbReference type="SMART" id="SM00260">
    <property type="entry name" value="CheW"/>
    <property type="match status" value="1"/>
</dbReference>
<dbReference type="InterPro" id="IPR002545">
    <property type="entry name" value="CheW-lke_dom"/>
</dbReference>
<name>A0ABY1ZQM0_9GAMM</name>
<comment type="caution">
    <text evidence="3">The sequence shown here is derived from an EMBL/GenBank/DDBJ whole genome shotgun (WGS) entry which is preliminary data.</text>
</comment>
<accession>A0ABY1ZQM0</accession>
<feature type="compositionally biased region" description="Low complexity" evidence="1">
    <location>
        <begin position="109"/>
        <end position="121"/>
    </location>
</feature>
<evidence type="ECO:0000313" key="4">
    <source>
        <dbReference type="Proteomes" id="UP000313645"/>
    </source>
</evidence>
<organism evidence="3 4">
    <name type="scientific">Marinobacter halodurans</name>
    <dbReference type="NCBI Taxonomy" id="2528979"/>
    <lineage>
        <taxon>Bacteria</taxon>
        <taxon>Pseudomonadati</taxon>
        <taxon>Pseudomonadota</taxon>
        <taxon>Gammaproteobacteria</taxon>
        <taxon>Pseudomonadales</taxon>
        <taxon>Marinobacteraceae</taxon>
        <taxon>Marinobacter</taxon>
    </lineage>
</organism>
<gene>
    <name evidence="3" type="ORF">EZI54_00210</name>
</gene>
<feature type="region of interest" description="Disordered" evidence="1">
    <location>
        <begin position="86"/>
        <end position="139"/>
    </location>
</feature>
<evidence type="ECO:0000259" key="2">
    <source>
        <dbReference type="PROSITE" id="PS50851"/>
    </source>
</evidence>
<dbReference type="InterPro" id="IPR014506">
    <property type="entry name" value="UCP020479_CheW"/>
</dbReference>
<proteinExistence type="predicted"/>
<reference evidence="3 4" key="1">
    <citation type="submission" date="2019-02" db="EMBL/GenBank/DDBJ databases">
        <title>Marinobacter halodurans sp. nov., a marine bacterium isolated from sea tidal flat.</title>
        <authorList>
            <person name="Yoo Y."/>
            <person name="Lee D.W."/>
            <person name="Kim B.S."/>
            <person name="Kim J.-J."/>
        </authorList>
    </citation>
    <scope>NUCLEOTIDE SEQUENCE [LARGE SCALE GENOMIC DNA]</scope>
    <source>
        <strain evidence="3 4">YJ-S3-2</strain>
    </source>
</reference>
<dbReference type="SUPFAM" id="SSF50341">
    <property type="entry name" value="CheW-like"/>
    <property type="match status" value="1"/>
</dbReference>
<protein>
    <submittedName>
        <fullName evidence="3">Chemotaxis protein CheW</fullName>
    </submittedName>
</protein>
<feature type="compositionally biased region" description="Low complexity" evidence="1">
    <location>
        <begin position="48"/>
        <end position="60"/>
    </location>
</feature>
<dbReference type="PROSITE" id="PS50851">
    <property type="entry name" value="CHEW"/>
    <property type="match status" value="1"/>
</dbReference>
<keyword evidence="4" id="KW-1185">Reference proteome</keyword>
<evidence type="ECO:0000313" key="3">
    <source>
        <dbReference type="EMBL" id="TBW59419.1"/>
    </source>
</evidence>
<feature type="compositionally biased region" description="Basic and acidic residues" evidence="1">
    <location>
        <begin position="88"/>
        <end position="105"/>
    </location>
</feature>
<dbReference type="EMBL" id="SJDL01000001">
    <property type="protein sequence ID" value="TBW59419.1"/>
    <property type="molecule type" value="Genomic_DNA"/>
</dbReference>
<evidence type="ECO:0000256" key="1">
    <source>
        <dbReference type="SAM" id="MobiDB-lite"/>
    </source>
</evidence>